<protein>
    <submittedName>
        <fullName evidence="1">Alpha/Beta hydrolase protein</fullName>
    </submittedName>
</protein>
<organism evidence="1 2">
    <name type="scientific">Hypoxylon rubiginosum</name>
    <dbReference type="NCBI Taxonomy" id="110542"/>
    <lineage>
        <taxon>Eukaryota</taxon>
        <taxon>Fungi</taxon>
        <taxon>Dikarya</taxon>
        <taxon>Ascomycota</taxon>
        <taxon>Pezizomycotina</taxon>
        <taxon>Sordariomycetes</taxon>
        <taxon>Xylariomycetidae</taxon>
        <taxon>Xylariales</taxon>
        <taxon>Hypoxylaceae</taxon>
        <taxon>Hypoxylon</taxon>
    </lineage>
</organism>
<name>A0ACC0DA70_9PEZI</name>
<reference evidence="1 2" key="1">
    <citation type="journal article" date="2022" name="New Phytol.">
        <title>Ecological generalism drives hyperdiversity of secondary metabolite gene clusters in xylarialean endophytes.</title>
        <authorList>
            <person name="Franco M.E.E."/>
            <person name="Wisecaver J.H."/>
            <person name="Arnold A.E."/>
            <person name="Ju Y.M."/>
            <person name="Slot J.C."/>
            <person name="Ahrendt S."/>
            <person name="Moore L.P."/>
            <person name="Eastman K.E."/>
            <person name="Scott K."/>
            <person name="Konkel Z."/>
            <person name="Mondo S.J."/>
            <person name="Kuo A."/>
            <person name="Hayes R.D."/>
            <person name="Haridas S."/>
            <person name="Andreopoulos B."/>
            <person name="Riley R."/>
            <person name="LaButti K."/>
            <person name="Pangilinan J."/>
            <person name="Lipzen A."/>
            <person name="Amirebrahimi M."/>
            <person name="Yan J."/>
            <person name="Adam C."/>
            <person name="Keymanesh K."/>
            <person name="Ng V."/>
            <person name="Louie K."/>
            <person name="Northen T."/>
            <person name="Drula E."/>
            <person name="Henrissat B."/>
            <person name="Hsieh H.M."/>
            <person name="Youens-Clark K."/>
            <person name="Lutzoni F."/>
            <person name="Miadlikowska J."/>
            <person name="Eastwood D.C."/>
            <person name="Hamelin R.C."/>
            <person name="Grigoriev I.V."/>
            <person name="U'Ren J.M."/>
        </authorList>
    </citation>
    <scope>NUCLEOTIDE SEQUENCE [LARGE SCALE GENOMIC DNA]</scope>
    <source>
        <strain evidence="1 2">ER1909</strain>
    </source>
</reference>
<evidence type="ECO:0000313" key="2">
    <source>
        <dbReference type="Proteomes" id="UP001497680"/>
    </source>
</evidence>
<dbReference type="EMBL" id="MU394295">
    <property type="protein sequence ID" value="KAI6089405.1"/>
    <property type="molecule type" value="Genomic_DNA"/>
</dbReference>
<sequence>MFRVYFRVVTAIRYQRAPQLTPGKSKDRFSLLEPPKDIFSGVLASPTVKPAPVGVVWHPARIHPGATDLASKKVVLVLVGGAFVLGWDPEEARRGIADMMCRHFNATNVLYVQYRLAAPKNPFPAALQDLLTAYLYVLGLGVAPKDIFLSGDSSGGNIVIAFLRYLETPQVQLPLPGGAMVWSPWVKVTPGAGREYDHSEGARVDLLFGPLLDWGVNAYRPQGHLTREVEVFISPLHHPFRTQVPLFVQAGGSEAFCPLIKDFAQEMSAVDAAGGNNKVRFHKSELMPHDIFFCRPMLGVDSQVGLAIDDARKIIKGNPELERSLEGITDVRQLDAAILVDFLSNPHQSLESLVSSLSTFAVTDPRDTVYCLLNLAKEKIRTAPKRREYDRLEPDYEANLLQVYTRFVQWCVQESKSLDILCRHWASPELKHKVDIGNYPDFVKLPSWIKTVDNLAYDTQNEGYGGRRARDSFVGTPESRHYNASLGMGPTISYNMRKQNPERNNEDAAASPPPQRPRSKQIYWPKRPLLDLSSSITITGTCIGRIAHHSLMPNGIIPKQVLQNLGYESGETERETAPDILCRTLVADRGPDGKGPPSWYPRACKGCLTKNTESGHMDTNHILQRRDSTKLEVEFAKRVQAVCWNRAFIDCGKDVRGKLVGIGPADSRADDLICILYGLSVPCILRPTWRGGGNDFPPDYYNPPDYYKLIGEAFILGQMDGEALRYALWGADFCIM</sequence>
<proteinExistence type="predicted"/>
<accession>A0ACC0DA70</accession>
<keyword evidence="2" id="KW-1185">Reference proteome</keyword>
<gene>
    <name evidence="1" type="ORF">F4821DRAFT_256829</name>
</gene>
<keyword evidence="1" id="KW-0378">Hydrolase</keyword>
<comment type="caution">
    <text evidence="1">The sequence shown here is derived from an EMBL/GenBank/DDBJ whole genome shotgun (WGS) entry which is preliminary data.</text>
</comment>
<evidence type="ECO:0000313" key="1">
    <source>
        <dbReference type="EMBL" id="KAI6089405.1"/>
    </source>
</evidence>
<dbReference type="Proteomes" id="UP001497680">
    <property type="component" value="Unassembled WGS sequence"/>
</dbReference>